<evidence type="ECO:0000256" key="1">
    <source>
        <dbReference type="ARBA" id="ARBA00022714"/>
    </source>
</evidence>
<evidence type="ECO:0000313" key="8">
    <source>
        <dbReference type="Proteomes" id="UP000318681"/>
    </source>
</evidence>
<evidence type="ECO:0000259" key="6">
    <source>
        <dbReference type="PROSITE" id="PS51296"/>
    </source>
</evidence>
<organism evidence="7 8">
    <name type="scientific">Alterirhizorhabdus solaris</name>
    <dbReference type="NCBI Taxonomy" id="2529389"/>
    <lineage>
        <taxon>Bacteria</taxon>
        <taxon>Pseudomonadati</taxon>
        <taxon>Pseudomonadota</taxon>
        <taxon>Alphaproteobacteria</taxon>
        <taxon>Sphingomonadales</taxon>
        <taxon>Rhizorhabdaceae</taxon>
        <taxon>Alterirhizorhabdus</taxon>
    </lineage>
</organism>
<dbReference type="Pfam" id="PF00355">
    <property type="entry name" value="Rieske"/>
    <property type="match status" value="1"/>
</dbReference>
<dbReference type="OrthoDB" id="9800776at2"/>
<dbReference type="PROSITE" id="PS51296">
    <property type="entry name" value="RIESKE"/>
    <property type="match status" value="1"/>
</dbReference>
<dbReference type="SUPFAM" id="SSF50022">
    <property type="entry name" value="ISP domain"/>
    <property type="match status" value="1"/>
</dbReference>
<reference evidence="7 8" key="1">
    <citation type="submission" date="2019-07" db="EMBL/GenBank/DDBJ databases">
        <title>Sphingomonas solaris sp. nov., isolated from a solar panel from Boston, Massachusetts.</title>
        <authorList>
            <person name="Tanner K."/>
            <person name="Pascual J."/>
            <person name="Mancuso C."/>
            <person name="Pereto J."/>
            <person name="Khalil A."/>
            <person name="Vilanova C."/>
        </authorList>
    </citation>
    <scope>NUCLEOTIDE SEQUENCE [LARGE SCALE GENOMIC DNA]</scope>
    <source>
        <strain evidence="7 8">R4DWN</strain>
    </source>
</reference>
<dbReference type="RefSeq" id="WP_145148297.1">
    <property type="nucleotide sequence ID" value="NZ_VNIM01000008.1"/>
</dbReference>
<proteinExistence type="predicted"/>
<dbReference type="EMBL" id="VNIM01000008">
    <property type="protein sequence ID" value="TVV76664.1"/>
    <property type="molecule type" value="Genomic_DNA"/>
</dbReference>
<accession>A0A558RBB1</accession>
<keyword evidence="3" id="KW-0560">Oxidoreductase</keyword>
<dbReference type="InterPro" id="IPR017941">
    <property type="entry name" value="Rieske_2Fe-2S"/>
</dbReference>
<keyword evidence="5" id="KW-0411">Iron-sulfur</keyword>
<evidence type="ECO:0000256" key="4">
    <source>
        <dbReference type="ARBA" id="ARBA00023004"/>
    </source>
</evidence>
<gene>
    <name evidence="7" type="ORF">FOY91_03800</name>
</gene>
<dbReference type="InterPro" id="IPR050584">
    <property type="entry name" value="Cholesterol_7-desaturase"/>
</dbReference>
<evidence type="ECO:0000313" key="7">
    <source>
        <dbReference type="EMBL" id="TVV76664.1"/>
    </source>
</evidence>
<comment type="caution">
    <text evidence="7">The sequence shown here is derived from an EMBL/GenBank/DDBJ whole genome shotgun (WGS) entry which is preliminary data.</text>
</comment>
<dbReference type="AlphaFoldDB" id="A0A558RBB1"/>
<protein>
    <submittedName>
        <fullName evidence="7">Rieske 2Fe-2S domain-containing protein</fullName>
    </submittedName>
</protein>
<evidence type="ECO:0000256" key="5">
    <source>
        <dbReference type="ARBA" id="ARBA00023014"/>
    </source>
</evidence>
<dbReference type="GO" id="GO:0046872">
    <property type="term" value="F:metal ion binding"/>
    <property type="evidence" value="ECO:0007669"/>
    <property type="project" value="UniProtKB-KW"/>
</dbReference>
<dbReference type="GO" id="GO:0051537">
    <property type="term" value="F:2 iron, 2 sulfur cluster binding"/>
    <property type="evidence" value="ECO:0007669"/>
    <property type="project" value="UniProtKB-KW"/>
</dbReference>
<feature type="non-terminal residue" evidence="7">
    <location>
        <position position="142"/>
    </location>
</feature>
<dbReference type="InterPro" id="IPR036922">
    <property type="entry name" value="Rieske_2Fe-2S_sf"/>
</dbReference>
<sequence length="142" mass="15459">MLTPAQNRLLTEVEGDAPMGAMMRERFWIPCALTETLVADGAPKVVRLMGRGYVAFRATDGRIGFFDEACPHRGVSLGLARNEDCGLRCIFHAWKFDVSGKVVEVPSEGARSASFAAQVTLNHYPTFEGGGLLWVYLGKGPP</sequence>
<dbReference type="GO" id="GO:0016491">
    <property type="term" value="F:oxidoreductase activity"/>
    <property type="evidence" value="ECO:0007669"/>
    <property type="project" value="UniProtKB-KW"/>
</dbReference>
<evidence type="ECO:0000256" key="2">
    <source>
        <dbReference type="ARBA" id="ARBA00022723"/>
    </source>
</evidence>
<keyword evidence="4" id="KW-0408">Iron</keyword>
<feature type="domain" description="Rieske" evidence="6">
    <location>
        <begin position="28"/>
        <end position="135"/>
    </location>
</feature>
<keyword evidence="8" id="KW-1185">Reference proteome</keyword>
<dbReference type="Gene3D" id="2.102.10.10">
    <property type="entry name" value="Rieske [2Fe-2S] iron-sulphur domain"/>
    <property type="match status" value="1"/>
</dbReference>
<dbReference type="PANTHER" id="PTHR21266">
    <property type="entry name" value="IRON-SULFUR DOMAIN CONTAINING PROTEIN"/>
    <property type="match status" value="1"/>
</dbReference>
<dbReference type="Proteomes" id="UP000318681">
    <property type="component" value="Unassembled WGS sequence"/>
</dbReference>
<dbReference type="PANTHER" id="PTHR21266:SF59">
    <property type="entry name" value="BLR4922 PROTEIN"/>
    <property type="match status" value="1"/>
</dbReference>
<name>A0A558RBB1_9SPHN</name>
<evidence type="ECO:0000256" key="3">
    <source>
        <dbReference type="ARBA" id="ARBA00023002"/>
    </source>
</evidence>
<keyword evidence="2" id="KW-0479">Metal-binding</keyword>
<keyword evidence="1" id="KW-0001">2Fe-2S</keyword>